<protein>
    <submittedName>
        <fullName evidence="3">Aldo/keto reductase</fullName>
    </submittedName>
</protein>
<organism evidence="3 4">
    <name type="scientific">Comamonas testosteroni</name>
    <name type="common">Pseudomonas testosteroni</name>
    <dbReference type="NCBI Taxonomy" id="285"/>
    <lineage>
        <taxon>Bacteria</taxon>
        <taxon>Pseudomonadati</taxon>
        <taxon>Pseudomonadota</taxon>
        <taxon>Betaproteobacteria</taxon>
        <taxon>Burkholderiales</taxon>
        <taxon>Comamonadaceae</taxon>
        <taxon>Comamonas</taxon>
    </lineage>
</organism>
<dbReference type="PRINTS" id="PR00069">
    <property type="entry name" value="ALDKETRDTASE"/>
</dbReference>
<dbReference type="AlphaFoldDB" id="A0A373FM82"/>
<proteinExistence type="predicted"/>
<evidence type="ECO:0000256" key="1">
    <source>
        <dbReference type="ARBA" id="ARBA00023002"/>
    </source>
</evidence>
<accession>A0A373FM82</accession>
<feature type="domain" description="NADP-dependent oxidoreductase" evidence="2">
    <location>
        <begin position="23"/>
        <end position="322"/>
    </location>
</feature>
<evidence type="ECO:0000313" key="3">
    <source>
        <dbReference type="EMBL" id="RGE45274.1"/>
    </source>
</evidence>
<dbReference type="CDD" id="cd19081">
    <property type="entry name" value="AKR_AKR9C1"/>
    <property type="match status" value="1"/>
</dbReference>
<dbReference type="InterPro" id="IPR036812">
    <property type="entry name" value="NAD(P)_OxRdtase_dom_sf"/>
</dbReference>
<evidence type="ECO:0000313" key="4">
    <source>
        <dbReference type="Proteomes" id="UP000261948"/>
    </source>
</evidence>
<reference evidence="3 4" key="1">
    <citation type="submission" date="2018-08" db="EMBL/GenBank/DDBJ databases">
        <title>Comamonas testosteroni strain SWCO2.</title>
        <authorList>
            <person name="Jiang N."/>
            <person name="Zhang X.Z."/>
        </authorList>
    </citation>
    <scope>NUCLEOTIDE SEQUENCE [LARGE SCALE GENOMIC DNA]</scope>
    <source>
        <strain evidence="3 4">SWCO2</strain>
    </source>
</reference>
<dbReference type="Gene3D" id="3.20.20.100">
    <property type="entry name" value="NADP-dependent oxidoreductase domain"/>
    <property type="match status" value="1"/>
</dbReference>
<evidence type="ECO:0000259" key="2">
    <source>
        <dbReference type="Pfam" id="PF00248"/>
    </source>
</evidence>
<dbReference type="InterPro" id="IPR050523">
    <property type="entry name" value="AKR_Detox_Biosynth"/>
</dbReference>
<dbReference type="PANTHER" id="PTHR43364:SF6">
    <property type="entry name" value="OXIDOREDUCTASE-RELATED"/>
    <property type="match status" value="1"/>
</dbReference>
<gene>
    <name evidence="3" type="ORF">DZC30_09985</name>
</gene>
<keyword evidence="1" id="KW-0560">Oxidoreductase</keyword>
<dbReference type="Pfam" id="PF00248">
    <property type="entry name" value="Aldo_ket_red"/>
    <property type="match status" value="1"/>
</dbReference>
<comment type="caution">
    <text evidence="3">The sequence shown here is derived from an EMBL/GenBank/DDBJ whole genome shotgun (WGS) entry which is preliminary data.</text>
</comment>
<dbReference type="GO" id="GO:0016491">
    <property type="term" value="F:oxidoreductase activity"/>
    <property type="evidence" value="ECO:0007669"/>
    <property type="project" value="UniProtKB-KW"/>
</dbReference>
<dbReference type="SUPFAM" id="SSF51430">
    <property type="entry name" value="NAD(P)-linked oxidoreductase"/>
    <property type="match status" value="1"/>
</dbReference>
<name>A0A373FM82_COMTE</name>
<dbReference type="InterPro" id="IPR020471">
    <property type="entry name" value="AKR"/>
</dbReference>
<keyword evidence="4" id="KW-1185">Reference proteome</keyword>
<dbReference type="GO" id="GO:0005829">
    <property type="term" value="C:cytosol"/>
    <property type="evidence" value="ECO:0007669"/>
    <property type="project" value="UniProtKB-ARBA"/>
</dbReference>
<dbReference type="PANTHER" id="PTHR43364">
    <property type="entry name" value="NADH-SPECIFIC METHYLGLYOXAL REDUCTASE-RELATED"/>
    <property type="match status" value="1"/>
</dbReference>
<dbReference type="InterPro" id="IPR023210">
    <property type="entry name" value="NADP_OxRdtase_dom"/>
</dbReference>
<dbReference type="Proteomes" id="UP000261948">
    <property type="component" value="Unassembled WGS sequence"/>
</dbReference>
<dbReference type="OrthoDB" id="5488419at2"/>
<dbReference type="FunFam" id="3.20.20.100:FF:000004">
    <property type="entry name" value="Oxidoreductase, aldo/keto reductase"/>
    <property type="match status" value="1"/>
</dbReference>
<dbReference type="EMBL" id="QURR01000010">
    <property type="protein sequence ID" value="RGE45274.1"/>
    <property type="molecule type" value="Genomic_DNA"/>
</dbReference>
<sequence>MNATTIATPSRRQLGRSSLQVSPLCFGGNVFGWTVDAATSFSLLDAWLDAGMNFVDTADVYSRWVPGHAGGESETIIGQWFKQSGKREQVVLATKVGKDMGDGKVGLRPEYIRQAVDASLKRLQTDYIDLYQSHDDDQSVPLADVLGTFDDLIKAGKVRAIGASNYSAARLAQALQTSEQLGLARYESLQPLYNLYDRAVFEAELQPLCAAQGVGVINFYALAAGFLSGKYRQPEDAAKSARGASTVGKYLNPRGLGILDALDAAAQRLNAQPSEVAIAWLLRQSAIAAPIASATSLAQLQSLVKASQLQLDGPAIASLNSASAQA</sequence>